<dbReference type="InterPro" id="IPR019533">
    <property type="entry name" value="Peptidase_S26"/>
</dbReference>
<evidence type="ECO:0000256" key="2">
    <source>
        <dbReference type="ARBA" id="ARBA00004401"/>
    </source>
</evidence>
<dbReference type="RefSeq" id="WP_301141265.1">
    <property type="nucleotide sequence ID" value="NZ_JAUHQA010000001.1"/>
</dbReference>
<evidence type="ECO:0000256" key="1">
    <source>
        <dbReference type="ARBA" id="ARBA00000677"/>
    </source>
</evidence>
<accession>A0ABT8GEY8</accession>
<comment type="caution">
    <text evidence="8">The sequence shown here is derived from an EMBL/GenBank/DDBJ whole genome shotgun (WGS) entry which is preliminary data.</text>
</comment>
<dbReference type="PANTHER" id="PTHR43390:SF1">
    <property type="entry name" value="CHLOROPLAST PROCESSING PEPTIDASE"/>
    <property type="match status" value="1"/>
</dbReference>
<reference evidence="8" key="1">
    <citation type="submission" date="2023-06" db="EMBL/GenBank/DDBJ databases">
        <title>Egi l300058.</title>
        <authorList>
            <person name="Gao L."/>
            <person name="Fang B.-Z."/>
            <person name="Li W.-J."/>
        </authorList>
    </citation>
    <scope>NUCLEOTIDE SEQUENCE</scope>
    <source>
        <strain evidence="8">EGI L300058</strain>
    </source>
</reference>
<dbReference type="NCBIfam" id="TIGR02227">
    <property type="entry name" value="sigpep_I_bact"/>
    <property type="match status" value="1"/>
</dbReference>
<comment type="catalytic activity">
    <reaction evidence="1 6">
        <text>Cleavage of hydrophobic, N-terminal signal or leader sequences from secreted and periplasmic proteins.</text>
        <dbReference type="EC" id="3.4.21.89"/>
    </reaction>
</comment>
<evidence type="ECO:0000256" key="4">
    <source>
        <dbReference type="ARBA" id="ARBA00013208"/>
    </source>
</evidence>
<comment type="subcellular location">
    <subcellularLocation>
        <location evidence="2">Cell membrane</location>
        <topology evidence="2">Single-pass type II membrane protein</topology>
    </subcellularLocation>
    <subcellularLocation>
        <location evidence="6">Membrane</location>
        <topology evidence="6">Single-pass type II membrane protein</topology>
    </subcellularLocation>
</comment>
<proteinExistence type="inferred from homology"/>
<evidence type="ECO:0000259" key="7">
    <source>
        <dbReference type="Pfam" id="PF10502"/>
    </source>
</evidence>
<dbReference type="Proteomes" id="UP001172708">
    <property type="component" value="Unassembled WGS sequence"/>
</dbReference>
<evidence type="ECO:0000256" key="5">
    <source>
        <dbReference type="ARBA" id="ARBA00022801"/>
    </source>
</evidence>
<keyword evidence="5 6" id="KW-0378">Hydrolase</keyword>
<evidence type="ECO:0000256" key="6">
    <source>
        <dbReference type="RuleBase" id="RU362042"/>
    </source>
</evidence>
<dbReference type="SUPFAM" id="SSF51306">
    <property type="entry name" value="LexA/Signal peptidase"/>
    <property type="match status" value="1"/>
</dbReference>
<comment type="similarity">
    <text evidence="3 6">Belongs to the peptidase S26 family.</text>
</comment>
<dbReference type="PANTHER" id="PTHR43390">
    <property type="entry name" value="SIGNAL PEPTIDASE I"/>
    <property type="match status" value="1"/>
</dbReference>
<dbReference type="InterPro" id="IPR036286">
    <property type="entry name" value="LexA/Signal_pep-like_sf"/>
</dbReference>
<evidence type="ECO:0000313" key="9">
    <source>
        <dbReference type="Proteomes" id="UP001172708"/>
    </source>
</evidence>
<organism evidence="8 9">
    <name type="scientific">Demequina muriae</name>
    <dbReference type="NCBI Taxonomy" id="3051664"/>
    <lineage>
        <taxon>Bacteria</taxon>
        <taxon>Bacillati</taxon>
        <taxon>Actinomycetota</taxon>
        <taxon>Actinomycetes</taxon>
        <taxon>Micrococcales</taxon>
        <taxon>Demequinaceae</taxon>
        <taxon>Demequina</taxon>
    </lineage>
</organism>
<dbReference type="Pfam" id="PF10502">
    <property type="entry name" value="Peptidase_S26"/>
    <property type="match status" value="1"/>
</dbReference>
<dbReference type="InterPro" id="IPR019757">
    <property type="entry name" value="Pept_S26A_signal_pept_1_Lys-AS"/>
</dbReference>
<name>A0ABT8GEY8_9MICO</name>
<evidence type="ECO:0000256" key="3">
    <source>
        <dbReference type="ARBA" id="ARBA00009370"/>
    </source>
</evidence>
<keyword evidence="6" id="KW-0645">Protease</keyword>
<protein>
    <recommendedName>
        <fullName evidence="4 6">Signal peptidase I</fullName>
        <ecNumber evidence="4 6">3.4.21.89</ecNumber>
    </recommendedName>
</protein>
<dbReference type="CDD" id="cd06462">
    <property type="entry name" value="Peptidase_S24_S26"/>
    <property type="match status" value="1"/>
</dbReference>
<dbReference type="InterPro" id="IPR000223">
    <property type="entry name" value="Pept_S26A_signal_pept_1"/>
</dbReference>
<dbReference type="Gene3D" id="2.10.109.10">
    <property type="entry name" value="Umud Fragment, subunit A"/>
    <property type="match status" value="1"/>
</dbReference>
<evidence type="ECO:0000313" key="8">
    <source>
        <dbReference type="EMBL" id="MDN4480002.1"/>
    </source>
</evidence>
<dbReference type="EC" id="3.4.21.89" evidence="4 6"/>
<keyword evidence="9" id="KW-1185">Reference proteome</keyword>
<sequence length="152" mass="16311">MTRLARVVGESMAPTYRPSDLLLTRPAGRVGAPAARGDVVVFRHGGHRMIKRVVGLPGDLVALEAGRLSINGVALAGGRAVRGAFTQSWSVPAFSYFMAGDDPETSDDSRVWENPFVAFGSVDAVVVRRLPWNRRARTLRLRRTGAAAAQAA</sequence>
<dbReference type="PROSITE" id="PS00760">
    <property type="entry name" value="SPASE_I_2"/>
    <property type="match status" value="1"/>
</dbReference>
<gene>
    <name evidence="8" type="primary">lepB</name>
    <name evidence="8" type="ORF">QQX02_03570</name>
</gene>
<feature type="domain" description="Peptidase S26" evidence="7">
    <location>
        <begin position="5"/>
        <end position="118"/>
    </location>
</feature>
<dbReference type="PRINTS" id="PR00727">
    <property type="entry name" value="LEADERPTASE"/>
</dbReference>
<dbReference type="EMBL" id="JAUHQA010000001">
    <property type="protein sequence ID" value="MDN4480002.1"/>
    <property type="molecule type" value="Genomic_DNA"/>
</dbReference>
<dbReference type="GO" id="GO:0009003">
    <property type="term" value="F:signal peptidase activity"/>
    <property type="evidence" value="ECO:0007669"/>
    <property type="project" value="UniProtKB-EC"/>
</dbReference>